<feature type="domain" description="HIT-type" evidence="6">
    <location>
        <begin position="43"/>
        <end position="76"/>
    </location>
</feature>
<feature type="compositionally biased region" description="Acidic residues" evidence="5">
    <location>
        <begin position="275"/>
        <end position="314"/>
    </location>
</feature>
<dbReference type="SUPFAM" id="SSF144232">
    <property type="entry name" value="HIT/MYND zinc finger-like"/>
    <property type="match status" value="1"/>
</dbReference>
<evidence type="ECO:0000259" key="6">
    <source>
        <dbReference type="PROSITE" id="PS51083"/>
    </source>
</evidence>
<dbReference type="Proteomes" id="UP001233271">
    <property type="component" value="Chromosome 3"/>
</dbReference>
<dbReference type="GO" id="GO:0008270">
    <property type="term" value="F:zinc ion binding"/>
    <property type="evidence" value="ECO:0007669"/>
    <property type="project" value="UniProtKB-UniRule"/>
</dbReference>
<name>A0AA48IG11_9TREE</name>
<dbReference type="RefSeq" id="XP_060456226.1">
    <property type="nucleotide sequence ID" value="XM_060599542.1"/>
</dbReference>
<feature type="compositionally biased region" description="Pro residues" evidence="5">
    <location>
        <begin position="1"/>
        <end position="15"/>
    </location>
</feature>
<sequence>MPLPPPTSLSLPPKPSTARSAASNSSVEKQAFTAATSAPSPKCSICKSPAKYTCPRCAARSCSLPCSKAHKEKKGCSGVRDPAAFVPLAKFTQGTWDGDYAWLESTRRQVAVFGEGNQSSWNHKTKTLAITIQLVPSGRLAADKIVHARVRVLPTAVTLNSLLPESFSDVVFVMPYHIPRRRAAEIRPPGRGAYFPPLPGGKGLDVALHGTAFVEFPVIQVWARDEWERAVRSRAVGVMPSLQPPRVEEEEEEEERPTKMAKVETSALAGLGDYGDSEDEDEDEDEDEEEGEVEGVAEEESGEQGETGETEEGGDITLDPAMAEALGKALEADFGPA</sequence>
<dbReference type="GeneID" id="85494831"/>
<dbReference type="AlphaFoldDB" id="A0AA48IG11"/>
<dbReference type="PANTHER" id="PTHR13483">
    <property type="entry name" value="BOX C_D SNORNA PROTEIN 1-RELATED"/>
    <property type="match status" value="1"/>
</dbReference>
<dbReference type="GO" id="GO:0000463">
    <property type="term" value="P:maturation of LSU-rRNA from tricistronic rRNA transcript (SSU-rRNA, 5.8S rRNA, LSU-rRNA)"/>
    <property type="evidence" value="ECO:0007669"/>
    <property type="project" value="TreeGrafter"/>
</dbReference>
<dbReference type="GO" id="GO:0000492">
    <property type="term" value="P:box C/D snoRNP assembly"/>
    <property type="evidence" value="ECO:0007669"/>
    <property type="project" value="TreeGrafter"/>
</dbReference>
<dbReference type="EMBL" id="AP028214">
    <property type="protein sequence ID" value="BEI90961.1"/>
    <property type="molecule type" value="Genomic_DNA"/>
</dbReference>
<dbReference type="PANTHER" id="PTHR13483:SF3">
    <property type="entry name" value="BOX C_D SNORNA PROTEIN 1"/>
    <property type="match status" value="1"/>
</dbReference>
<dbReference type="Pfam" id="PF04438">
    <property type="entry name" value="zf-HIT"/>
    <property type="match status" value="1"/>
</dbReference>
<dbReference type="InterPro" id="IPR051639">
    <property type="entry name" value="BCD1"/>
</dbReference>
<evidence type="ECO:0000256" key="2">
    <source>
        <dbReference type="ARBA" id="ARBA00022771"/>
    </source>
</evidence>
<feature type="region of interest" description="Disordered" evidence="5">
    <location>
        <begin position="1"/>
        <end position="41"/>
    </location>
</feature>
<keyword evidence="3" id="KW-0862">Zinc</keyword>
<feature type="compositionally biased region" description="Polar residues" evidence="5">
    <location>
        <begin position="18"/>
        <end position="39"/>
    </location>
</feature>
<organism evidence="7 8">
    <name type="scientific">Cutaneotrichosporon cavernicola</name>
    <dbReference type="NCBI Taxonomy" id="279322"/>
    <lineage>
        <taxon>Eukaryota</taxon>
        <taxon>Fungi</taxon>
        <taxon>Dikarya</taxon>
        <taxon>Basidiomycota</taxon>
        <taxon>Agaricomycotina</taxon>
        <taxon>Tremellomycetes</taxon>
        <taxon>Trichosporonales</taxon>
        <taxon>Trichosporonaceae</taxon>
        <taxon>Cutaneotrichosporon</taxon>
    </lineage>
</organism>
<dbReference type="GO" id="GO:0070761">
    <property type="term" value="C:pre-snoRNP complex"/>
    <property type="evidence" value="ECO:0007669"/>
    <property type="project" value="TreeGrafter"/>
</dbReference>
<dbReference type="KEGG" id="ccac:CcaHIS019_0310310"/>
<accession>A0AA48IG11</accession>
<evidence type="ECO:0000256" key="1">
    <source>
        <dbReference type="ARBA" id="ARBA00022723"/>
    </source>
</evidence>
<dbReference type="InterPro" id="IPR007529">
    <property type="entry name" value="Znf_HIT"/>
</dbReference>
<keyword evidence="2 4" id="KW-0863">Zinc-finger</keyword>
<dbReference type="GO" id="GO:0005634">
    <property type="term" value="C:nucleus"/>
    <property type="evidence" value="ECO:0007669"/>
    <property type="project" value="TreeGrafter"/>
</dbReference>
<dbReference type="CDD" id="cd23023">
    <property type="entry name" value="zf-HIT_BCD1"/>
    <property type="match status" value="1"/>
</dbReference>
<dbReference type="Gene3D" id="3.30.60.190">
    <property type="match status" value="1"/>
</dbReference>
<evidence type="ECO:0000256" key="5">
    <source>
        <dbReference type="SAM" id="MobiDB-lite"/>
    </source>
</evidence>
<reference evidence="7" key="1">
    <citation type="journal article" date="2023" name="BMC Genomics">
        <title>Chromosome-level genome assemblies of Cutaneotrichosporon spp. (Trichosporonales, Basidiomycota) reveal imbalanced evolution between nucleotide sequences and chromosome synteny.</title>
        <authorList>
            <person name="Kobayashi Y."/>
            <person name="Kayamori A."/>
            <person name="Aoki K."/>
            <person name="Shiwa Y."/>
            <person name="Matsutani M."/>
            <person name="Fujita N."/>
            <person name="Sugita T."/>
            <person name="Iwasaki W."/>
            <person name="Tanaka N."/>
            <person name="Takashima M."/>
        </authorList>
    </citation>
    <scope>NUCLEOTIDE SEQUENCE</scope>
    <source>
        <strain evidence="7">HIS019</strain>
    </source>
</reference>
<feature type="region of interest" description="Disordered" evidence="5">
    <location>
        <begin position="242"/>
        <end position="337"/>
    </location>
</feature>
<evidence type="ECO:0000313" key="8">
    <source>
        <dbReference type="Proteomes" id="UP001233271"/>
    </source>
</evidence>
<keyword evidence="1" id="KW-0479">Metal-binding</keyword>
<evidence type="ECO:0000313" key="7">
    <source>
        <dbReference type="EMBL" id="BEI90961.1"/>
    </source>
</evidence>
<keyword evidence="8" id="KW-1185">Reference proteome</keyword>
<gene>
    <name evidence="7" type="primary">BCD1</name>
    <name evidence="7" type="ORF">CcaverHIS019_0310310</name>
</gene>
<protein>
    <recommendedName>
        <fullName evidence="6">HIT-type domain-containing protein</fullName>
    </recommendedName>
</protein>
<dbReference type="PROSITE" id="PS51083">
    <property type="entry name" value="ZF_HIT"/>
    <property type="match status" value="1"/>
</dbReference>
<evidence type="ECO:0000256" key="4">
    <source>
        <dbReference type="PROSITE-ProRule" id="PRU00453"/>
    </source>
</evidence>
<evidence type="ECO:0000256" key="3">
    <source>
        <dbReference type="ARBA" id="ARBA00022833"/>
    </source>
</evidence>
<proteinExistence type="predicted"/>
<dbReference type="GO" id="GO:0048254">
    <property type="term" value="P:snoRNA localization"/>
    <property type="evidence" value="ECO:0007669"/>
    <property type="project" value="TreeGrafter"/>
</dbReference>